<feature type="non-terminal residue" evidence="2">
    <location>
        <position position="1"/>
    </location>
</feature>
<dbReference type="EMBL" id="MU863879">
    <property type="protein sequence ID" value="KAK4204966.1"/>
    <property type="molecule type" value="Genomic_DNA"/>
</dbReference>
<reference evidence="2" key="1">
    <citation type="journal article" date="2023" name="Mol. Phylogenet. Evol.">
        <title>Genome-scale phylogeny and comparative genomics of the fungal order Sordariales.</title>
        <authorList>
            <person name="Hensen N."/>
            <person name="Bonometti L."/>
            <person name="Westerberg I."/>
            <person name="Brannstrom I.O."/>
            <person name="Guillou S."/>
            <person name="Cros-Aarteil S."/>
            <person name="Calhoun S."/>
            <person name="Haridas S."/>
            <person name="Kuo A."/>
            <person name="Mondo S."/>
            <person name="Pangilinan J."/>
            <person name="Riley R."/>
            <person name="LaButti K."/>
            <person name="Andreopoulos B."/>
            <person name="Lipzen A."/>
            <person name="Chen C."/>
            <person name="Yan M."/>
            <person name="Daum C."/>
            <person name="Ng V."/>
            <person name="Clum A."/>
            <person name="Steindorff A."/>
            <person name="Ohm R.A."/>
            <person name="Martin F."/>
            <person name="Silar P."/>
            <person name="Natvig D.O."/>
            <person name="Lalanne C."/>
            <person name="Gautier V."/>
            <person name="Ament-Velasquez S.L."/>
            <person name="Kruys A."/>
            <person name="Hutchinson M.I."/>
            <person name="Powell A.J."/>
            <person name="Barry K."/>
            <person name="Miller A.N."/>
            <person name="Grigoriev I.V."/>
            <person name="Debuchy R."/>
            <person name="Gladieux P."/>
            <person name="Hiltunen Thoren M."/>
            <person name="Johannesson H."/>
        </authorList>
    </citation>
    <scope>NUCLEOTIDE SEQUENCE</scope>
    <source>
        <strain evidence="2">CBS 315.58</strain>
    </source>
</reference>
<dbReference type="InterPro" id="IPR056002">
    <property type="entry name" value="DUF7580"/>
</dbReference>
<sequence>QDRAELERICDALQLAAGANHRLCLLVESQVSGQETKLWRLGWQQPVLAYEICPAVSFGMVLRNHTAPALSDRRRLALTFARSLLQLYESPWLSERWDKESLQFFFQTSGDVDMRRPYISTSFDNFPIGSEPPDLNLLHRSRGILQLGLLLIETHTWKPIENFYTEGERTASQPTSNTDLQAAWRVHSSMRDCFGTYLSAISACLSVSWVAVGMRVSLEDAETRSGLYHGVVKPLEMEVSLAD</sequence>
<feature type="non-terminal residue" evidence="2">
    <location>
        <position position="243"/>
    </location>
</feature>
<reference evidence="2" key="2">
    <citation type="submission" date="2023-05" db="EMBL/GenBank/DDBJ databases">
        <authorList>
            <consortium name="Lawrence Berkeley National Laboratory"/>
            <person name="Steindorff A."/>
            <person name="Hensen N."/>
            <person name="Bonometti L."/>
            <person name="Westerberg I."/>
            <person name="Brannstrom I.O."/>
            <person name="Guillou S."/>
            <person name="Cros-Aarteil S."/>
            <person name="Calhoun S."/>
            <person name="Haridas S."/>
            <person name="Kuo A."/>
            <person name="Mondo S."/>
            <person name="Pangilinan J."/>
            <person name="Riley R."/>
            <person name="Labutti K."/>
            <person name="Andreopoulos B."/>
            <person name="Lipzen A."/>
            <person name="Chen C."/>
            <person name="Yanf M."/>
            <person name="Daum C."/>
            <person name="Ng V."/>
            <person name="Clum A."/>
            <person name="Ohm R."/>
            <person name="Martin F."/>
            <person name="Silar P."/>
            <person name="Natvig D."/>
            <person name="Lalanne C."/>
            <person name="Gautier V."/>
            <person name="Ament-Velasquez S.L."/>
            <person name="Kruys A."/>
            <person name="Hutchinson M.I."/>
            <person name="Powell A.J."/>
            <person name="Barry K."/>
            <person name="Miller A.N."/>
            <person name="Grigoriev I.V."/>
            <person name="Debuchy R."/>
            <person name="Gladieux P."/>
            <person name="Thoren M.H."/>
            <person name="Johannesson H."/>
        </authorList>
    </citation>
    <scope>NUCLEOTIDE SEQUENCE</scope>
    <source>
        <strain evidence="2">CBS 315.58</strain>
    </source>
</reference>
<keyword evidence="3" id="KW-1185">Reference proteome</keyword>
<feature type="domain" description="DUF7580" evidence="1">
    <location>
        <begin position="3"/>
        <end position="240"/>
    </location>
</feature>
<evidence type="ECO:0000313" key="2">
    <source>
        <dbReference type="EMBL" id="KAK4204966.1"/>
    </source>
</evidence>
<name>A0AAN7AXF9_9PEZI</name>
<dbReference type="Pfam" id="PF24476">
    <property type="entry name" value="DUF7580"/>
    <property type="match status" value="1"/>
</dbReference>
<dbReference type="PANTHER" id="PTHR35186:SF4">
    <property type="entry name" value="PRION-INHIBITION AND PROPAGATION HELO DOMAIN-CONTAINING PROTEIN"/>
    <property type="match status" value="1"/>
</dbReference>
<evidence type="ECO:0000313" key="3">
    <source>
        <dbReference type="Proteomes" id="UP001303160"/>
    </source>
</evidence>
<dbReference type="AlphaFoldDB" id="A0AAN7AXF9"/>
<protein>
    <recommendedName>
        <fullName evidence="1">DUF7580 domain-containing protein</fullName>
    </recommendedName>
</protein>
<accession>A0AAN7AXF9</accession>
<dbReference type="PANTHER" id="PTHR35186">
    <property type="entry name" value="ANK_REP_REGION DOMAIN-CONTAINING PROTEIN"/>
    <property type="match status" value="1"/>
</dbReference>
<dbReference type="Proteomes" id="UP001303160">
    <property type="component" value="Unassembled WGS sequence"/>
</dbReference>
<proteinExistence type="predicted"/>
<comment type="caution">
    <text evidence="2">The sequence shown here is derived from an EMBL/GenBank/DDBJ whole genome shotgun (WGS) entry which is preliminary data.</text>
</comment>
<organism evidence="2 3">
    <name type="scientific">Triangularia verruculosa</name>
    <dbReference type="NCBI Taxonomy" id="2587418"/>
    <lineage>
        <taxon>Eukaryota</taxon>
        <taxon>Fungi</taxon>
        <taxon>Dikarya</taxon>
        <taxon>Ascomycota</taxon>
        <taxon>Pezizomycotina</taxon>
        <taxon>Sordariomycetes</taxon>
        <taxon>Sordariomycetidae</taxon>
        <taxon>Sordariales</taxon>
        <taxon>Podosporaceae</taxon>
        <taxon>Triangularia</taxon>
    </lineage>
</organism>
<evidence type="ECO:0000259" key="1">
    <source>
        <dbReference type="Pfam" id="PF24476"/>
    </source>
</evidence>
<gene>
    <name evidence="2" type="ORF">QBC40DRAFT_161064</name>
</gene>